<gene>
    <name evidence="2" type="ordered locus">Corgl_1383</name>
</gene>
<evidence type="ECO:0000313" key="3">
    <source>
        <dbReference type="Proteomes" id="UP000006851"/>
    </source>
</evidence>
<dbReference type="RefSeq" id="WP_013709226.1">
    <property type="nucleotide sequence ID" value="NC_015389.1"/>
</dbReference>
<feature type="transmembrane region" description="Helical" evidence="1">
    <location>
        <begin position="57"/>
        <end position="78"/>
    </location>
</feature>
<feature type="transmembrane region" description="Helical" evidence="1">
    <location>
        <begin position="128"/>
        <end position="151"/>
    </location>
</feature>
<feature type="transmembrane region" description="Helical" evidence="1">
    <location>
        <begin position="281"/>
        <end position="304"/>
    </location>
</feature>
<dbReference type="GO" id="GO:0008643">
    <property type="term" value="P:carbohydrate transport"/>
    <property type="evidence" value="ECO:0007669"/>
    <property type="project" value="InterPro"/>
</dbReference>
<dbReference type="SUPFAM" id="SSF103473">
    <property type="entry name" value="MFS general substrate transporter"/>
    <property type="match status" value="1"/>
</dbReference>
<organism evidence="2 3">
    <name type="scientific">Coriobacterium glomerans (strain ATCC 49209 / DSM 20642 / JCM 10262 / PW2)</name>
    <dbReference type="NCBI Taxonomy" id="700015"/>
    <lineage>
        <taxon>Bacteria</taxon>
        <taxon>Bacillati</taxon>
        <taxon>Actinomycetota</taxon>
        <taxon>Coriobacteriia</taxon>
        <taxon>Coriobacteriales</taxon>
        <taxon>Coriobacteriaceae</taxon>
        <taxon>Coriobacterium</taxon>
    </lineage>
</organism>
<dbReference type="AlphaFoldDB" id="F2NAM8"/>
<evidence type="ECO:0000256" key="1">
    <source>
        <dbReference type="SAM" id="Phobius"/>
    </source>
</evidence>
<feature type="transmembrane region" description="Helical" evidence="1">
    <location>
        <begin position="99"/>
        <end position="116"/>
    </location>
</feature>
<name>F2NAM8_CORGP</name>
<reference evidence="3" key="1">
    <citation type="journal article" date="2013" name="Stand. Genomic Sci.">
        <title>Complete genome sequence of Coriobacterium glomerans type strain (PW2(T)) from the midgut of Pyrrhocoris apterus L. (red soldier bug).</title>
        <authorList>
            <person name="Stackebrandt E."/>
            <person name="Zeytun A."/>
            <person name="Lapidus A."/>
            <person name="Nolan M."/>
            <person name="Lucas S."/>
            <person name="Hammon N."/>
            <person name="Deshpande S."/>
            <person name="Cheng J.F."/>
            <person name="Tapia R."/>
            <person name="Goodwin L.A."/>
            <person name="Pitluck S."/>
            <person name="Liolios K."/>
            <person name="Pagani I."/>
            <person name="Ivanova N."/>
            <person name="Mavromatis K."/>
            <person name="Mikhailova N."/>
            <person name="Huntemann M."/>
            <person name="Pati A."/>
            <person name="Chen A."/>
            <person name="Palaniappan K."/>
            <person name="Chang Y.J."/>
            <person name="Land M."/>
            <person name="Hauser L."/>
            <person name="Rohde M."/>
            <person name="Pukall R."/>
            <person name="Goker M."/>
            <person name="Detter J.C."/>
            <person name="Woyke T."/>
            <person name="Bristow J."/>
            <person name="Eisen J.A."/>
            <person name="Markowitz V."/>
            <person name="Hugenholtz P."/>
            <person name="Kyrpides N.C."/>
            <person name="Klenk H.P."/>
        </authorList>
    </citation>
    <scope>NUCLEOTIDE SEQUENCE</scope>
    <source>
        <strain evidence="3">ATCC 49209 / DSM 20642 / JCM 10262 / PW2</strain>
    </source>
</reference>
<feature type="transmembrane region" description="Helical" evidence="1">
    <location>
        <begin position="12"/>
        <end position="37"/>
    </location>
</feature>
<keyword evidence="1" id="KW-0812">Transmembrane</keyword>
<dbReference type="Gene3D" id="1.20.1250.20">
    <property type="entry name" value="MFS general substrate transporter like domains"/>
    <property type="match status" value="2"/>
</dbReference>
<keyword evidence="1" id="KW-1133">Transmembrane helix</keyword>
<feature type="transmembrane region" description="Helical" evidence="1">
    <location>
        <begin position="316"/>
        <end position="340"/>
    </location>
</feature>
<sequence>MATKSRATTRIVWLFALGKLGWPILSGVFTSWLVYFYQPEQAFIDSGQRLFVTQGSVVLGMTAVGLITAAGRFIGAFMDPWIAGMSDACSHHLGRRIPFMRYAAIPFGAVTALAFFSPVHGVSWVNNAYLFIMVIAFYVFMAAYSTPYSALLPELGRTQDLRIKVATCISATYFLGTAIAYLVPGIAKLFQPVLGTTMSFRAAIAVLSIIAIACMLVPAFAIDEHVYAETTPSMVKMFTSLRLTLSNRRFQVFVVSNIMYWIAITMFQTGLPFYVTSLMHLPASMTFILFALMTGFSLACYPLVNILATRMGKKRLVGFALLAFSVSFGITSLSGLLGIAGVVWGVIVAILAAVPLAILGILLPAVVADIAEADAIESEEPRQGMFYAAQTFSTKLGQALAMILFTSVALVGEAGFGYRLSALTAMAFCLISGIIFLFYNERRVLQTILSAEK</sequence>
<dbReference type="InterPro" id="IPR036259">
    <property type="entry name" value="MFS_trans_sf"/>
</dbReference>
<accession>F2NAM8</accession>
<feature type="transmembrane region" description="Helical" evidence="1">
    <location>
        <begin position="418"/>
        <end position="439"/>
    </location>
</feature>
<dbReference type="Pfam" id="PF13347">
    <property type="entry name" value="MFS_2"/>
    <property type="match status" value="1"/>
</dbReference>
<feature type="transmembrane region" description="Helical" evidence="1">
    <location>
        <begin position="163"/>
        <end position="183"/>
    </location>
</feature>
<proteinExistence type="predicted"/>
<dbReference type="KEGG" id="cgo:Corgl_1383"/>
<keyword evidence="1" id="KW-0472">Membrane</keyword>
<dbReference type="PANTHER" id="PTHR11328">
    <property type="entry name" value="MAJOR FACILITATOR SUPERFAMILY DOMAIN-CONTAINING PROTEIN"/>
    <property type="match status" value="1"/>
</dbReference>
<dbReference type="STRING" id="700015.Corgl_1383"/>
<dbReference type="OrthoDB" id="3717977at2"/>
<dbReference type="GO" id="GO:0005886">
    <property type="term" value="C:plasma membrane"/>
    <property type="evidence" value="ECO:0007669"/>
    <property type="project" value="TreeGrafter"/>
</dbReference>
<feature type="transmembrane region" description="Helical" evidence="1">
    <location>
        <begin position="392"/>
        <end position="412"/>
    </location>
</feature>
<feature type="transmembrane region" description="Helical" evidence="1">
    <location>
        <begin position="203"/>
        <end position="222"/>
    </location>
</feature>
<dbReference type="GO" id="GO:0015293">
    <property type="term" value="F:symporter activity"/>
    <property type="evidence" value="ECO:0007669"/>
    <property type="project" value="InterPro"/>
</dbReference>
<feature type="transmembrane region" description="Helical" evidence="1">
    <location>
        <begin position="346"/>
        <end position="371"/>
    </location>
</feature>
<dbReference type="Proteomes" id="UP000006851">
    <property type="component" value="Chromosome"/>
</dbReference>
<dbReference type="eggNOG" id="COG2211">
    <property type="taxonomic scope" value="Bacteria"/>
</dbReference>
<protein>
    <submittedName>
        <fullName evidence="2">Major facilitator superfamily MFS_1</fullName>
    </submittedName>
</protein>
<dbReference type="PANTHER" id="PTHR11328:SF24">
    <property type="entry name" value="MAJOR FACILITATOR SUPERFAMILY (MFS) PROFILE DOMAIN-CONTAINING PROTEIN"/>
    <property type="match status" value="1"/>
</dbReference>
<feature type="transmembrane region" description="Helical" evidence="1">
    <location>
        <begin position="252"/>
        <end position="275"/>
    </location>
</feature>
<dbReference type="HOGENOM" id="CLU_027408_6_3_11"/>
<keyword evidence="3" id="KW-1185">Reference proteome</keyword>
<evidence type="ECO:0000313" key="2">
    <source>
        <dbReference type="EMBL" id="AEB07484.1"/>
    </source>
</evidence>
<dbReference type="InterPro" id="IPR039672">
    <property type="entry name" value="MFS_2"/>
</dbReference>
<dbReference type="EMBL" id="CP002628">
    <property type="protein sequence ID" value="AEB07484.1"/>
    <property type="molecule type" value="Genomic_DNA"/>
</dbReference>